<dbReference type="InterPro" id="IPR035069">
    <property type="entry name" value="TTHA1013/TTHA0281-like"/>
</dbReference>
<evidence type="ECO:0000313" key="3">
    <source>
        <dbReference type="Proteomes" id="UP000464700"/>
    </source>
</evidence>
<protein>
    <recommendedName>
        <fullName evidence="1">HicB-like antitoxin of toxin-antitoxin system domain-containing protein</fullName>
    </recommendedName>
</protein>
<dbReference type="SUPFAM" id="SSF143100">
    <property type="entry name" value="TTHA1013/TTHA0281-like"/>
    <property type="match status" value="1"/>
</dbReference>
<dbReference type="KEGG" id="pcol:F1325_08165"/>
<dbReference type="InterPro" id="IPR031807">
    <property type="entry name" value="HicB-like"/>
</dbReference>
<keyword evidence="3" id="KW-1185">Reference proteome</keyword>
<reference evidence="2 3" key="1">
    <citation type="submission" date="2019-09" db="EMBL/GenBank/DDBJ databases">
        <title>Emergence of a chromosome-mediated tetracycline resistance gene in Proteus strain.</title>
        <authorList>
            <person name="He D."/>
            <person name="Wang L."/>
        </authorList>
    </citation>
    <scope>NUCLEOTIDE SEQUENCE [LARGE SCALE GENOMIC DNA]</scope>
    <source>
        <strain evidence="2 3">T60</strain>
    </source>
</reference>
<dbReference type="Gene3D" id="3.30.160.250">
    <property type="match status" value="1"/>
</dbReference>
<name>A0A6I7DBM2_9GAMM</name>
<organism evidence="2 3">
    <name type="scientific">Proteus columbae</name>
    <dbReference type="NCBI Taxonomy" id="1987580"/>
    <lineage>
        <taxon>Bacteria</taxon>
        <taxon>Pseudomonadati</taxon>
        <taxon>Pseudomonadota</taxon>
        <taxon>Gammaproteobacteria</taxon>
        <taxon>Enterobacterales</taxon>
        <taxon>Morganellaceae</taxon>
        <taxon>Proteus</taxon>
    </lineage>
</organism>
<dbReference type="EMBL" id="CP043925">
    <property type="protein sequence ID" value="QHN10438.1"/>
    <property type="molecule type" value="Genomic_DNA"/>
</dbReference>
<dbReference type="RefSeq" id="WP_109372538.1">
    <property type="nucleotide sequence ID" value="NZ_CAXOLP010000003.1"/>
</dbReference>
<accession>A0A6I7DBM2</accession>
<proteinExistence type="predicted"/>
<feature type="domain" description="HicB-like antitoxin of toxin-antitoxin system" evidence="1">
    <location>
        <begin position="4"/>
        <end position="81"/>
    </location>
</feature>
<evidence type="ECO:0000313" key="2">
    <source>
        <dbReference type="EMBL" id="QHN10438.1"/>
    </source>
</evidence>
<sequence>MFNYPAVAHFDKESETYEITYRDFDNIHAVAYTEDDIELEASDILHVGLEEFIASKQPIPAPSKAQDGDFIVYLPLISCLKIALHNAMLETKTKKSDLARKMNLTSAQIERLLEINQTSKVDSLEQALYLLGYAISVSVNKDINQQ</sequence>
<gene>
    <name evidence="2" type="ORF">F1325_08165</name>
</gene>
<dbReference type="AlphaFoldDB" id="A0A6I7DBM2"/>
<evidence type="ECO:0000259" key="1">
    <source>
        <dbReference type="Pfam" id="PF15970"/>
    </source>
</evidence>
<dbReference type="Pfam" id="PF15970">
    <property type="entry name" value="HicB-like_2"/>
    <property type="match status" value="1"/>
</dbReference>
<dbReference type="Proteomes" id="UP000464700">
    <property type="component" value="Chromosome"/>
</dbReference>